<dbReference type="RefSeq" id="WP_020887864.1">
    <property type="nucleotide sequence ID" value="NZ_ATHI01000030.1"/>
</dbReference>
<sequence length="312" mass="34520">MAGLINPAKEIKTRIGKAKIYLNKRQAVRCMAELLGAVKIHIACQKKLVGAEKIEIEYTLDELMSGLSALPELQPYLPEPLSYKRGCERAAFGRMIEVLKRISKDLENGGAEEDPEEVEARRKRNALLDRMEEFLLKGDQMMVAACIKKLVDESGGDSYVLMDVAERYYRAHDWRSVLQYALEAIRKNPKEMRAYKLAINAHRFLSEYDEALGLYKKAISVFGHHPNIYVNLAKLYQEWGKLKPAFDAARMTLRLDPDNDEAQQLAVTLARSLGVPWPGAGTATVAPAGAAAQSDDAENGAPATGTASAPSV</sequence>
<protein>
    <submittedName>
        <fullName evidence="3">Tetratricopeptide repeat-containing protein</fullName>
    </submittedName>
</protein>
<evidence type="ECO:0000313" key="3">
    <source>
        <dbReference type="EMBL" id="EPR31040.1"/>
    </source>
</evidence>
<dbReference type="InterPro" id="IPR019734">
    <property type="entry name" value="TPR_rpt"/>
</dbReference>
<dbReference type="OrthoDB" id="5452921at2"/>
<organism evidence="3 4">
    <name type="scientific">Alkalidesulfovibrio alkalitolerans DSM 16529</name>
    <dbReference type="NCBI Taxonomy" id="1121439"/>
    <lineage>
        <taxon>Bacteria</taxon>
        <taxon>Pseudomonadati</taxon>
        <taxon>Thermodesulfobacteriota</taxon>
        <taxon>Desulfovibrionia</taxon>
        <taxon>Desulfovibrionales</taxon>
        <taxon>Desulfovibrionaceae</taxon>
        <taxon>Alkalidesulfovibrio</taxon>
    </lineage>
</organism>
<dbReference type="EMBL" id="ATHI01000030">
    <property type="protein sequence ID" value="EPR31040.1"/>
    <property type="molecule type" value="Genomic_DNA"/>
</dbReference>
<dbReference type="PROSITE" id="PS50005">
    <property type="entry name" value="TPR"/>
    <property type="match status" value="1"/>
</dbReference>
<gene>
    <name evidence="3" type="ORF">dsat_1167</name>
</gene>
<keyword evidence="4" id="KW-1185">Reference proteome</keyword>
<feature type="repeat" description="TPR" evidence="1">
    <location>
        <begin position="226"/>
        <end position="259"/>
    </location>
</feature>
<dbReference type="eggNOG" id="COG0457">
    <property type="taxonomic scope" value="Bacteria"/>
</dbReference>
<evidence type="ECO:0000256" key="1">
    <source>
        <dbReference type="PROSITE-ProRule" id="PRU00339"/>
    </source>
</evidence>
<dbReference type="SMART" id="SM00028">
    <property type="entry name" value="TPR"/>
    <property type="match status" value="3"/>
</dbReference>
<evidence type="ECO:0000256" key="2">
    <source>
        <dbReference type="SAM" id="MobiDB-lite"/>
    </source>
</evidence>
<dbReference type="PATRIC" id="fig|1121439.3.peg.2549"/>
<accession>S7T3F3</accession>
<proteinExistence type="predicted"/>
<dbReference type="SUPFAM" id="SSF48452">
    <property type="entry name" value="TPR-like"/>
    <property type="match status" value="1"/>
</dbReference>
<dbReference type="Proteomes" id="UP000014975">
    <property type="component" value="Unassembled WGS sequence"/>
</dbReference>
<comment type="caution">
    <text evidence="3">The sequence shown here is derived from an EMBL/GenBank/DDBJ whole genome shotgun (WGS) entry which is preliminary data.</text>
</comment>
<feature type="compositionally biased region" description="Low complexity" evidence="2">
    <location>
        <begin position="284"/>
        <end position="294"/>
    </location>
</feature>
<name>S7T3F3_9BACT</name>
<keyword evidence="1" id="KW-0802">TPR repeat</keyword>
<reference evidence="3 4" key="1">
    <citation type="journal article" date="2013" name="Genome Announc.">
        <title>Draft genome sequences for three mercury-methylating, sulfate-reducing bacteria.</title>
        <authorList>
            <person name="Brown S.D."/>
            <person name="Hurt R.A.Jr."/>
            <person name="Gilmour C.C."/>
            <person name="Elias D.A."/>
        </authorList>
    </citation>
    <scope>NUCLEOTIDE SEQUENCE [LARGE SCALE GENOMIC DNA]</scope>
    <source>
        <strain evidence="3 4">DSM 16529</strain>
    </source>
</reference>
<dbReference type="STRING" id="1121439.dsat_1167"/>
<dbReference type="Gene3D" id="1.25.40.10">
    <property type="entry name" value="Tetratricopeptide repeat domain"/>
    <property type="match status" value="1"/>
</dbReference>
<feature type="region of interest" description="Disordered" evidence="2">
    <location>
        <begin position="284"/>
        <end position="312"/>
    </location>
</feature>
<evidence type="ECO:0000313" key="4">
    <source>
        <dbReference type="Proteomes" id="UP000014975"/>
    </source>
</evidence>
<dbReference type="InterPro" id="IPR011990">
    <property type="entry name" value="TPR-like_helical_dom_sf"/>
</dbReference>
<dbReference type="AlphaFoldDB" id="S7T3F3"/>